<name>A0AAN0W012_9VIBR</name>
<dbReference type="Proteomes" id="UP000030081">
    <property type="component" value="Chromosome 2"/>
</dbReference>
<sequence length="226" mass="26251">MYSILMKRQAITNKPKVVQVEQSNRPSALSKPWEEIQLMLKQDLSYVRTLAGSKEKDPFKESLIEKYRSTVETLLETHQGNYANLNVLWWFFMWHVDLGLLETIHDDFRNAIGAGLETPHNWKMNGQTAYCGYVFNYSLEAHKANKEYERSYLLNAVQDLQSGELATNAPLKVKMYRLVGDWHYEEGERELACQLYEQVMKLDPDKGGCKTKLKELKEELGYGDTD</sequence>
<organism evidence="2 3">
    <name type="scientific">Vibrio coralliilyticus</name>
    <dbReference type="NCBI Taxonomy" id="190893"/>
    <lineage>
        <taxon>Bacteria</taxon>
        <taxon>Pseudomonadati</taxon>
        <taxon>Pseudomonadota</taxon>
        <taxon>Gammaproteobacteria</taxon>
        <taxon>Vibrionales</taxon>
        <taxon>Vibrionaceae</taxon>
        <taxon>Vibrio</taxon>
    </lineage>
</organism>
<feature type="repeat" description="TPR" evidence="1">
    <location>
        <begin position="173"/>
        <end position="206"/>
    </location>
</feature>
<proteinExistence type="predicted"/>
<evidence type="ECO:0000313" key="2">
    <source>
        <dbReference type="EMBL" id="AIW21156.1"/>
    </source>
</evidence>
<keyword evidence="3" id="KW-1185">Reference proteome</keyword>
<keyword evidence="1" id="KW-0802">TPR repeat</keyword>
<dbReference type="GO" id="GO:0004519">
    <property type="term" value="F:endonuclease activity"/>
    <property type="evidence" value="ECO:0007669"/>
    <property type="project" value="InterPro"/>
</dbReference>
<dbReference type="InterPro" id="IPR019734">
    <property type="entry name" value="TPR_rpt"/>
</dbReference>
<dbReference type="RefSeq" id="WP_043010151.1">
    <property type="nucleotide sequence ID" value="NZ_CP009618.1"/>
</dbReference>
<reference evidence="2 3" key="1">
    <citation type="submission" date="2014-10" db="EMBL/GenBank/DDBJ databases">
        <title>The Complete Genome Sequence for the Shellfish Pathogen Vibrio coralliilyticus RE98 Isolated from a Shellfish Hatchery.</title>
        <authorList>
            <person name="Richards G.P."/>
            <person name="Bono J.L."/>
            <person name="Watson M.A."/>
            <person name="Needleman D.S."/>
        </authorList>
    </citation>
    <scope>NUCLEOTIDE SEQUENCE [LARGE SCALE GENOMIC DNA]</scope>
    <source>
        <strain evidence="2 3">RE98</strain>
    </source>
</reference>
<evidence type="ECO:0000313" key="3">
    <source>
        <dbReference type="Proteomes" id="UP000030081"/>
    </source>
</evidence>
<protein>
    <submittedName>
        <fullName evidence="2">Phage R protein</fullName>
    </submittedName>
</protein>
<gene>
    <name evidence="2" type="ORF">IX92_19190</name>
</gene>
<dbReference type="AlphaFoldDB" id="A0AAN0W012"/>
<dbReference type="EMBL" id="CP009618">
    <property type="protein sequence ID" value="AIW21156.1"/>
    <property type="molecule type" value="Genomic_DNA"/>
</dbReference>
<accession>A0AAN0W012</accession>
<dbReference type="Pfam" id="PF05944">
    <property type="entry name" value="Phage_term_smal"/>
    <property type="match status" value="1"/>
</dbReference>
<dbReference type="GO" id="GO:0003677">
    <property type="term" value="F:DNA binding"/>
    <property type="evidence" value="ECO:0007669"/>
    <property type="project" value="InterPro"/>
</dbReference>
<dbReference type="PROSITE" id="PS50005">
    <property type="entry name" value="TPR"/>
    <property type="match status" value="1"/>
</dbReference>
<dbReference type="InterPro" id="IPR010270">
    <property type="entry name" value="Phage_P2_GpM"/>
</dbReference>
<dbReference type="KEGG" id="vcy:IX92_19190"/>
<evidence type="ECO:0000256" key="1">
    <source>
        <dbReference type="PROSITE-ProRule" id="PRU00339"/>
    </source>
</evidence>